<keyword evidence="6" id="KW-0865">Zymogen</keyword>
<accession>A0A4R5UCW4</accession>
<reference evidence="11 12" key="1">
    <citation type="submission" date="2019-03" db="EMBL/GenBank/DDBJ databases">
        <title>Luteimonas zhaokaii sp.nov., isolated from the rectal contents of Plateau pika in Yushu, Qinghai Province, China.</title>
        <authorList>
            <person name="Zhang G."/>
        </authorList>
    </citation>
    <scope>NUCLEOTIDE SEQUENCE [LARGE SCALE GENOMIC DNA]</scope>
    <source>
        <strain evidence="11 12">THG-MD21</strain>
    </source>
</reference>
<keyword evidence="12" id="KW-1185">Reference proteome</keyword>
<dbReference type="PRINTS" id="PR00861">
    <property type="entry name" value="ALYTICPTASE"/>
</dbReference>
<evidence type="ECO:0000259" key="10">
    <source>
        <dbReference type="Pfam" id="PF02983"/>
    </source>
</evidence>
<keyword evidence="5" id="KW-0720">Serine protease</keyword>
<dbReference type="AlphaFoldDB" id="A0A4R5UCW4"/>
<dbReference type="Pfam" id="PF00089">
    <property type="entry name" value="Trypsin"/>
    <property type="match status" value="1"/>
</dbReference>
<comment type="similarity">
    <text evidence="1">Belongs to the peptidase S1 family.</text>
</comment>
<evidence type="ECO:0000259" key="9">
    <source>
        <dbReference type="Pfam" id="PF00089"/>
    </source>
</evidence>
<dbReference type="InterPro" id="IPR001316">
    <property type="entry name" value="Pept_S1A_streptogrisin"/>
</dbReference>
<evidence type="ECO:0000256" key="6">
    <source>
        <dbReference type="ARBA" id="ARBA00023145"/>
    </source>
</evidence>
<proteinExistence type="inferred from homology"/>
<evidence type="ECO:0000256" key="4">
    <source>
        <dbReference type="ARBA" id="ARBA00022801"/>
    </source>
</evidence>
<dbReference type="InterPro" id="IPR043504">
    <property type="entry name" value="Peptidase_S1_PA_chymotrypsin"/>
</dbReference>
<evidence type="ECO:0000256" key="8">
    <source>
        <dbReference type="SAM" id="MobiDB-lite"/>
    </source>
</evidence>
<keyword evidence="2" id="KW-0645">Protease</keyword>
<keyword evidence="4" id="KW-0378">Hydrolase</keyword>
<dbReference type="SUPFAM" id="SSF54806">
    <property type="entry name" value="Alpha-lytic protease prodomain"/>
    <property type="match status" value="2"/>
</dbReference>
<keyword evidence="7" id="KW-1015">Disulfide bond</keyword>
<evidence type="ECO:0000256" key="3">
    <source>
        <dbReference type="ARBA" id="ARBA00022729"/>
    </source>
</evidence>
<sequence length="547" mass="57720">MYSTAVCAAYISQQASRTSAKTAGAMSLRRPDTPHISAIPCVPRAIGCRKKSAGWRLSRVRAVDRDEMAHLRSKRAAEQPGHSGPPVCSASHRMSSRTGRQLRGTTLATFRGPSRCRSTRAHRRISVMRVACASTSVASRRTGPPWPLPNCTRSSLMMHAARRTLAVAVLSAVAIGGHAFASDTPVPKLDAGMVTALERDLGMTQAQYLASVDAERQLPDVETSAKRIYGDSYAGTWIEHDAAGNARVLVATSARGLKQLSAVDGAQTRQVTYSLYQLDQAVQALDLSSNSRIARRLDGVQSWGVDLPNNRVVITLSPGAGRAEAVLEFLARSDVDTGLLHFEESDLVPTPLINIYGGIQYNTCSIGFPVTRGATKGFVTAGHCGGAGTTVRIGGTTVGSFQASNYPGSDAAWATVRSQDTLIGRVWQHSGSTTTPVVGSTETAVGSAICRSGYRTGWRCGTITRTNVSVNYGDGSVNGLRESNACAGQGDSGGAWISTAGHGQGVTSGGAIGTDGTNCGVAQSQRRTWYQRLTPMLSSYGVNLVTN</sequence>
<dbReference type="Pfam" id="PF02983">
    <property type="entry name" value="Pro_Al_protease"/>
    <property type="match status" value="1"/>
</dbReference>
<name>A0A4R5UCW4_9GAMM</name>
<dbReference type="Proteomes" id="UP000295543">
    <property type="component" value="Unassembled WGS sequence"/>
</dbReference>
<dbReference type="InterPro" id="IPR037295">
    <property type="entry name" value="Alpha-lytic_protease_prodomain"/>
</dbReference>
<organism evidence="11 12">
    <name type="scientific">Luteimonas terrae</name>
    <dbReference type="NCBI Taxonomy" id="1530191"/>
    <lineage>
        <taxon>Bacteria</taxon>
        <taxon>Pseudomonadati</taxon>
        <taxon>Pseudomonadota</taxon>
        <taxon>Gammaproteobacteria</taxon>
        <taxon>Lysobacterales</taxon>
        <taxon>Lysobacteraceae</taxon>
        <taxon>Luteimonas</taxon>
    </lineage>
</organism>
<comment type="caution">
    <text evidence="11">The sequence shown here is derived from an EMBL/GenBank/DDBJ whole genome shotgun (WGS) entry which is preliminary data.</text>
</comment>
<dbReference type="EMBL" id="SMTG01000002">
    <property type="protein sequence ID" value="TDK33043.1"/>
    <property type="molecule type" value="Genomic_DNA"/>
</dbReference>
<evidence type="ECO:0000313" key="11">
    <source>
        <dbReference type="EMBL" id="TDK33043.1"/>
    </source>
</evidence>
<evidence type="ECO:0000256" key="1">
    <source>
        <dbReference type="ARBA" id="ARBA00007664"/>
    </source>
</evidence>
<dbReference type="SUPFAM" id="SSF50494">
    <property type="entry name" value="Trypsin-like serine proteases"/>
    <property type="match status" value="1"/>
</dbReference>
<dbReference type="CDD" id="cd21112">
    <property type="entry name" value="alphaLP-like"/>
    <property type="match status" value="1"/>
</dbReference>
<evidence type="ECO:0000256" key="5">
    <source>
        <dbReference type="ARBA" id="ARBA00022825"/>
    </source>
</evidence>
<evidence type="ECO:0000256" key="2">
    <source>
        <dbReference type="ARBA" id="ARBA00022670"/>
    </source>
</evidence>
<evidence type="ECO:0000313" key="12">
    <source>
        <dbReference type="Proteomes" id="UP000295543"/>
    </source>
</evidence>
<dbReference type="InterPro" id="IPR004236">
    <property type="entry name" value="Pept_S1_alpha_lytic"/>
</dbReference>
<dbReference type="InterPro" id="IPR035070">
    <property type="entry name" value="Streptogrisin_prodomain"/>
</dbReference>
<feature type="domain" description="Peptidase S1" evidence="9">
    <location>
        <begin position="377"/>
        <end position="523"/>
    </location>
</feature>
<dbReference type="Gene3D" id="3.30.300.50">
    <property type="match status" value="2"/>
</dbReference>
<dbReference type="GO" id="GO:0004252">
    <property type="term" value="F:serine-type endopeptidase activity"/>
    <property type="evidence" value="ECO:0007669"/>
    <property type="project" value="InterPro"/>
</dbReference>
<dbReference type="OrthoDB" id="8781117at2"/>
<gene>
    <name evidence="11" type="ORF">E2F49_03060</name>
</gene>
<dbReference type="Gene3D" id="2.40.10.10">
    <property type="entry name" value="Trypsin-like serine proteases"/>
    <property type="match status" value="2"/>
</dbReference>
<dbReference type="GO" id="GO:0006508">
    <property type="term" value="P:proteolysis"/>
    <property type="evidence" value="ECO:0007669"/>
    <property type="project" value="UniProtKB-KW"/>
</dbReference>
<dbReference type="InterPro" id="IPR001254">
    <property type="entry name" value="Trypsin_dom"/>
</dbReference>
<feature type="region of interest" description="Disordered" evidence="8">
    <location>
        <begin position="72"/>
        <end position="100"/>
    </location>
</feature>
<protein>
    <submittedName>
        <fullName evidence="11">S1 family peptidase</fullName>
    </submittedName>
</protein>
<feature type="domain" description="Peptidase S1A alpha-lytic prodomain" evidence="10">
    <location>
        <begin position="273"/>
        <end position="328"/>
    </location>
</feature>
<dbReference type="InterPro" id="IPR009003">
    <property type="entry name" value="Peptidase_S1_PA"/>
</dbReference>
<evidence type="ECO:0000256" key="7">
    <source>
        <dbReference type="ARBA" id="ARBA00023157"/>
    </source>
</evidence>
<dbReference type="GO" id="GO:0005576">
    <property type="term" value="C:extracellular region"/>
    <property type="evidence" value="ECO:0007669"/>
    <property type="project" value="InterPro"/>
</dbReference>
<keyword evidence="3" id="KW-0732">Signal</keyword>